<proteinExistence type="predicted"/>
<protein>
    <submittedName>
        <fullName evidence="4">YD repeat-containing protein</fullName>
    </submittedName>
</protein>
<evidence type="ECO:0000313" key="4">
    <source>
        <dbReference type="EMBL" id="RWX51006.1"/>
    </source>
</evidence>
<dbReference type="AlphaFoldDB" id="A0A444JD48"/>
<dbReference type="InterPro" id="IPR045351">
    <property type="entry name" value="DUF6531"/>
</dbReference>
<dbReference type="Pfam" id="PF20148">
    <property type="entry name" value="DUF6531"/>
    <property type="match status" value="1"/>
</dbReference>
<dbReference type="Gene3D" id="2.180.10.10">
    <property type="entry name" value="RHS repeat-associated core"/>
    <property type="match status" value="1"/>
</dbReference>
<feature type="non-terminal residue" evidence="4">
    <location>
        <position position="540"/>
    </location>
</feature>
<feature type="domain" description="DUF6531" evidence="3">
    <location>
        <begin position="75"/>
        <end position="146"/>
    </location>
</feature>
<evidence type="ECO:0000256" key="2">
    <source>
        <dbReference type="SAM" id="Phobius"/>
    </source>
</evidence>
<keyword evidence="2" id="KW-0472">Membrane</keyword>
<comment type="caution">
    <text evidence="4">The sequence shown here is derived from an EMBL/GenBank/DDBJ whole genome shotgun (WGS) entry which is preliminary data.</text>
</comment>
<dbReference type="EMBL" id="MTKS01000231">
    <property type="protein sequence ID" value="RWX51006.1"/>
    <property type="molecule type" value="Genomic_DNA"/>
</dbReference>
<keyword evidence="5" id="KW-1185">Reference proteome</keyword>
<dbReference type="Proteomes" id="UP000288892">
    <property type="component" value="Unassembled WGS sequence"/>
</dbReference>
<keyword evidence="2" id="KW-1133">Transmembrane helix</keyword>
<feature type="transmembrane region" description="Helical" evidence="2">
    <location>
        <begin position="45"/>
        <end position="64"/>
    </location>
</feature>
<keyword evidence="2" id="KW-0812">Transmembrane</keyword>
<name>A0A444JD48_9BACT</name>
<reference evidence="4 5" key="1">
    <citation type="submission" date="2017-01" db="EMBL/GenBank/DDBJ databases">
        <title>The cable genome- insights into the physiology and evolution of filamentous bacteria capable of sulfide oxidation via long distance electron transfer.</title>
        <authorList>
            <person name="Schreiber L."/>
            <person name="Bjerg J.T."/>
            <person name="Boggild A."/>
            <person name="Van De Vossenberg J."/>
            <person name="Meysman F."/>
            <person name="Nielsen L.P."/>
            <person name="Schramm A."/>
            <person name="Kjeldsen K.U."/>
        </authorList>
    </citation>
    <scope>NUCLEOTIDE SEQUENCE [LARGE SCALE GENOMIC DNA]</scope>
    <source>
        <strain evidence="4">A5</strain>
    </source>
</reference>
<organism evidence="4 5">
    <name type="scientific">Candidatus Electrothrix marina</name>
    <dbReference type="NCBI Taxonomy" id="1859130"/>
    <lineage>
        <taxon>Bacteria</taxon>
        <taxon>Pseudomonadati</taxon>
        <taxon>Thermodesulfobacteriota</taxon>
        <taxon>Desulfobulbia</taxon>
        <taxon>Desulfobulbales</taxon>
        <taxon>Desulfobulbaceae</taxon>
        <taxon>Candidatus Electrothrix</taxon>
    </lineage>
</organism>
<feature type="region of interest" description="Disordered" evidence="1">
    <location>
        <begin position="437"/>
        <end position="459"/>
    </location>
</feature>
<feature type="region of interest" description="Disordered" evidence="1">
    <location>
        <begin position="359"/>
        <end position="379"/>
    </location>
</feature>
<evidence type="ECO:0000259" key="3">
    <source>
        <dbReference type="Pfam" id="PF20148"/>
    </source>
</evidence>
<evidence type="ECO:0000313" key="5">
    <source>
        <dbReference type="Proteomes" id="UP000288892"/>
    </source>
</evidence>
<evidence type="ECO:0000256" key="1">
    <source>
        <dbReference type="SAM" id="MobiDB-lite"/>
    </source>
</evidence>
<sequence>MTAVYPVTIIWVNRVPQNNVLKRTISVKIYNRNIEMINRNIFSGLFRFAFILTVLNVFVLPSYASTQPYIASYGVNFATGNKVHTETDISISGPVDSFSFVRTYNSQSTEESVLGYGWSWSFGEYLLLAPDDESRIVRVLSSGRHIAHTRSGESTWTNLTGRKTTITLETSGEYTLAKMHGTVHTYNAQRKLTQIQEPGGYTRTFTYSGDQLQSVSDSFGRSFSFAYNSTTGYLETLTTPVGDFTYTYLNSNLVRMDRPYGSFREYRYEDSNDPHNLTSVIDEMGVEVMSVVYDSSDRVENAYQANGSEEITILYNGMERTVTDALNNSTVYQLGVKHGVAHIDSFTGAGCAVCGGSGDSGSATYTDRNQPDELTDGRNNVTKYGYDGAGNRTTVTGAKDSPVERTVTTTYYPDTDRVHTVTRDSVANPGMSTVTTWTYDANDNPDTKTEEGYKGTTPITRTTDYDYDALGRLQAVDGPRTDANDTLLYEYYPDSAAYGNNRGMLYKVTNTLDQVIEYQDYNGLRKAEKIIDPNGIETLL</sequence>
<gene>
    <name evidence="4" type="ORF">VU01_12311</name>
</gene>
<accession>A0A444JD48</accession>